<organism evidence="1 2">
    <name type="scientific">Cellulomonas biazotea</name>
    <dbReference type="NCBI Taxonomy" id="1709"/>
    <lineage>
        <taxon>Bacteria</taxon>
        <taxon>Bacillati</taxon>
        <taxon>Actinomycetota</taxon>
        <taxon>Actinomycetes</taxon>
        <taxon>Micrococcales</taxon>
        <taxon>Cellulomonadaceae</taxon>
        <taxon>Cellulomonas</taxon>
    </lineage>
</organism>
<evidence type="ECO:0000313" key="1">
    <source>
        <dbReference type="EMBL" id="GCE76313.1"/>
    </source>
</evidence>
<dbReference type="AlphaFoldDB" id="A0A402DQA2"/>
<keyword evidence="2" id="KW-1185">Reference proteome</keyword>
<dbReference type="SUPFAM" id="SSF141694">
    <property type="entry name" value="AF2212/PG0164-like"/>
    <property type="match status" value="1"/>
</dbReference>
<name>A0A402DQA2_9CELL</name>
<dbReference type="InterPro" id="IPR015018">
    <property type="entry name" value="DUF1905"/>
</dbReference>
<evidence type="ECO:0000313" key="2">
    <source>
        <dbReference type="Proteomes" id="UP000289954"/>
    </source>
</evidence>
<accession>A0A402DQA2</accession>
<reference evidence="1 2" key="1">
    <citation type="submission" date="2019-01" db="EMBL/GenBank/DDBJ databases">
        <title>Draft genome sequence of Cellulomonas takizawaensis strain TKZ-21.</title>
        <authorList>
            <person name="Yamamura H."/>
            <person name="Hayashi T."/>
            <person name="Hamada M."/>
            <person name="Serisawa Y."/>
            <person name="Matsuyama K."/>
            <person name="Nakagawa Y."/>
            <person name="Otoguro M."/>
            <person name="Yanagida F."/>
            <person name="Hayakawa M."/>
        </authorList>
    </citation>
    <scope>NUCLEOTIDE SEQUENCE [LARGE SCALE GENOMIC DNA]</scope>
    <source>
        <strain evidence="1 2">NBRC12680</strain>
    </source>
</reference>
<proteinExistence type="predicted"/>
<sequence length="100" mass="11096">MDYDFDAPLWRWDARRTDTWVFASLPTEVADEVLEVAGAVTRGFGSVRVEVTLGATVWRTSIFPDDGAGTFVLPVKKAVRRAEQVDVGDTVRLRIALVDV</sequence>
<comment type="caution">
    <text evidence="1">The sequence shown here is derived from an EMBL/GenBank/DDBJ whole genome shotgun (WGS) entry which is preliminary data.</text>
</comment>
<gene>
    <name evidence="1" type="ORF">CBZ_13690</name>
</gene>
<protein>
    <recommendedName>
        <fullName evidence="3">DUF1905 domain-containing protein</fullName>
    </recommendedName>
</protein>
<dbReference type="Proteomes" id="UP000289954">
    <property type="component" value="Unassembled WGS sequence"/>
</dbReference>
<dbReference type="Pfam" id="PF08922">
    <property type="entry name" value="DUF1905"/>
    <property type="match status" value="1"/>
</dbReference>
<dbReference type="Gene3D" id="2.40.30.100">
    <property type="entry name" value="AF2212/PG0164-like"/>
    <property type="match status" value="1"/>
</dbReference>
<dbReference type="RefSeq" id="WP_130780917.1">
    <property type="nucleotide sequence ID" value="NZ_BIMR01000089.1"/>
</dbReference>
<evidence type="ECO:0008006" key="3">
    <source>
        <dbReference type="Google" id="ProtNLM"/>
    </source>
</evidence>
<dbReference type="InterPro" id="IPR037079">
    <property type="entry name" value="AF2212/PG0164-like_sf"/>
</dbReference>
<dbReference type="EMBL" id="BIMR01000089">
    <property type="protein sequence ID" value="GCE76313.1"/>
    <property type="molecule type" value="Genomic_DNA"/>
</dbReference>
<dbReference type="OrthoDB" id="9808666at2"/>